<evidence type="ECO:0000313" key="8">
    <source>
        <dbReference type="Proteomes" id="UP000196708"/>
    </source>
</evidence>
<dbReference type="GO" id="GO:0005886">
    <property type="term" value="C:plasma membrane"/>
    <property type="evidence" value="ECO:0007669"/>
    <property type="project" value="UniProtKB-SubCell"/>
</dbReference>
<dbReference type="RefSeq" id="WP_027693966.1">
    <property type="nucleotide sequence ID" value="NZ_CP018835.1"/>
</dbReference>
<comment type="subcellular location">
    <subcellularLocation>
        <location evidence="1">Cell membrane</location>
        <topology evidence="1">Multi-pass membrane protein</topology>
    </subcellularLocation>
</comment>
<dbReference type="KEGG" id="vga:BSQ33_03620"/>
<dbReference type="GO" id="GO:0015171">
    <property type="term" value="F:amino acid transmembrane transporter activity"/>
    <property type="evidence" value="ECO:0007669"/>
    <property type="project" value="TreeGrafter"/>
</dbReference>
<proteinExistence type="predicted"/>
<evidence type="ECO:0000256" key="3">
    <source>
        <dbReference type="ARBA" id="ARBA00022692"/>
    </source>
</evidence>
<keyword evidence="4 6" id="KW-1133">Transmembrane helix</keyword>
<dbReference type="PANTHER" id="PTHR30086:SF21">
    <property type="entry name" value="TRANSPORT PROTEIN"/>
    <property type="match status" value="1"/>
</dbReference>
<dbReference type="Proteomes" id="UP000196708">
    <property type="component" value="Chromosome 1"/>
</dbReference>
<evidence type="ECO:0000256" key="1">
    <source>
        <dbReference type="ARBA" id="ARBA00004651"/>
    </source>
</evidence>
<evidence type="ECO:0000256" key="6">
    <source>
        <dbReference type="SAM" id="Phobius"/>
    </source>
</evidence>
<feature type="transmembrane region" description="Helical" evidence="6">
    <location>
        <begin position="66"/>
        <end position="90"/>
    </location>
</feature>
<dbReference type="EMBL" id="CP018835">
    <property type="protein sequence ID" value="ASA57075.1"/>
    <property type="molecule type" value="Genomic_DNA"/>
</dbReference>
<dbReference type="PIRSF" id="PIRSF006324">
    <property type="entry name" value="LeuE"/>
    <property type="match status" value="1"/>
</dbReference>
<sequence length="206" mass="22482">MEITSYIILGLLIVVSPGADFVLVVKNSLSSGRKAGLLTGLGIGIGVCIHISYSILGISHLLSQNIIVFSIIKYVGSAYLIYLGITGIFYSKLTLNRNAIAAPQEPYHARKYFTQGFFCNMLNPKTMLFFLSIFSQLISPDTDNSTSFALLYGLYISALHILWFCLVAYLITSKKILSVFQSIGHRVNQVCGVGLIAFGATLSLSH</sequence>
<feature type="transmembrane region" description="Helical" evidence="6">
    <location>
        <begin position="150"/>
        <end position="171"/>
    </location>
</feature>
<feature type="transmembrane region" description="Helical" evidence="6">
    <location>
        <begin position="183"/>
        <end position="204"/>
    </location>
</feature>
<dbReference type="Pfam" id="PF01810">
    <property type="entry name" value="LysE"/>
    <property type="match status" value="1"/>
</dbReference>
<keyword evidence="2" id="KW-1003">Cell membrane</keyword>
<gene>
    <name evidence="7" type="ORF">BSQ33_03620</name>
</gene>
<dbReference type="OrthoDB" id="9804822at2"/>
<name>A0A1Z2SIY2_VIBGA</name>
<accession>A0A1Z2SIY2</accession>
<dbReference type="PANTHER" id="PTHR30086">
    <property type="entry name" value="ARGININE EXPORTER PROTEIN ARGO"/>
    <property type="match status" value="1"/>
</dbReference>
<protein>
    <submittedName>
        <fullName evidence="7">Lysine transporter LysE</fullName>
    </submittedName>
</protein>
<dbReference type="InterPro" id="IPR001123">
    <property type="entry name" value="LeuE-type"/>
</dbReference>
<feature type="transmembrane region" description="Helical" evidence="6">
    <location>
        <begin position="6"/>
        <end position="25"/>
    </location>
</feature>
<feature type="transmembrane region" description="Helical" evidence="6">
    <location>
        <begin position="117"/>
        <end position="138"/>
    </location>
</feature>
<evidence type="ECO:0000256" key="5">
    <source>
        <dbReference type="ARBA" id="ARBA00023136"/>
    </source>
</evidence>
<reference evidence="7 8" key="1">
    <citation type="submission" date="2016-12" db="EMBL/GenBank/DDBJ databases">
        <authorList>
            <person name="Song W.-J."/>
            <person name="Kurnit D.M."/>
        </authorList>
    </citation>
    <scope>NUCLEOTIDE SEQUENCE [LARGE SCALE GENOMIC DNA]</scope>
    <source>
        <strain evidence="7 8">ATCC 43942</strain>
    </source>
</reference>
<evidence type="ECO:0000313" key="7">
    <source>
        <dbReference type="EMBL" id="ASA57075.1"/>
    </source>
</evidence>
<keyword evidence="3 6" id="KW-0812">Transmembrane</keyword>
<dbReference type="AlphaFoldDB" id="A0A1Z2SIY2"/>
<organism evidence="7 8">
    <name type="scientific">Vibrio gazogenes</name>
    <dbReference type="NCBI Taxonomy" id="687"/>
    <lineage>
        <taxon>Bacteria</taxon>
        <taxon>Pseudomonadati</taxon>
        <taxon>Pseudomonadota</taxon>
        <taxon>Gammaproteobacteria</taxon>
        <taxon>Vibrionales</taxon>
        <taxon>Vibrionaceae</taxon>
        <taxon>Vibrio</taxon>
    </lineage>
</organism>
<evidence type="ECO:0000256" key="2">
    <source>
        <dbReference type="ARBA" id="ARBA00022475"/>
    </source>
</evidence>
<evidence type="ECO:0000256" key="4">
    <source>
        <dbReference type="ARBA" id="ARBA00022989"/>
    </source>
</evidence>
<keyword evidence="5 6" id="KW-0472">Membrane</keyword>
<feature type="transmembrane region" description="Helical" evidence="6">
    <location>
        <begin position="37"/>
        <end position="60"/>
    </location>
</feature>